<protein>
    <submittedName>
        <fullName evidence="2">Uncharacterized protein</fullName>
    </submittedName>
</protein>
<organism evidence="2 3">
    <name type="scientific">Portunus trituberculatus</name>
    <name type="common">Swimming crab</name>
    <name type="synonym">Neptunus trituberculatus</name>
    <dbReference type="NCBI Taxonomy" id="210409"/>
    <lineage>
        <taxon>Eukaryota</taxon>
        <taxon>Metazoa</taxon>
        <taxon>Ecdysozoa</taxon>
        <taxon>Arthropoda</taxon>
        <taxon>Crustacea</taxon>
        <taxon>Multicrustacea</taxon>
        <taxon>Malacostraca</taxon>
        <taxon>Eumalacostraca</taxon>
        <taxon>Eucarida</taxon>
        <taxon>Decapoda</taxon>
        <taxon>Pleocyemata</taxon>
        <taxon>Brachyura</taxon>
        <taxon>Eubrachyura</taxon>
        <taxon>Portunoidea</taxon>
        <taxon>Portunidae</taxon>
        <taxon>Portuninae</taxon>
        <taxon>Portunus</taxon>
    </lineage>
</organism>
<gene>
    <name evidence="2" type="ORF">E2C01_026564</name>
</gene>
<reference evidence="2 3" key="1">
    <citation type="submission" date="2019-05" db="EMBL/GenBank/DDBJ databases">
        <title>Another draft genome of Portunus trituberculatus and its Hox gene families provides insights of decapod evolution.</title>
        <authorList>
            <person name="Jeong J.-H."/>
            <person name="Song I."/>
            <person name="Kim S."/>
            <person name="Choi T."/>
            <person name="Kim D."/>
            <person name="Ryu S."/>
            <person name="Kim W."/>
        </authorList>
    </citation>
    <scope>NUCLEOTIDE SEQUENCE [LARGE SCALE GENOMIC DNA]</scope>
    <source>
        <tissue evidence="2">Muscle</tissue>
    </source>
</reference>
<dbReference type="Proteomes" id="UP000324222">
    <property type="component" value="Unassembled WGS sequence"/>
</dbReference>
<dbReference type="EMBL" id="VSRR010002786">
    <property type="protein sequence ID" value="MPC33221.1"/>
    <property type="molecule type" value="Genomic_DNA"/>
</dbReference>
<evidence type="ECO:0000313" key="3">
    <source>
        <dbReference type="Proteomes" id="UP000324222"/>
    </source>
</evidence>
<feature type="compositionally biased region" description="Polar residues" evidence="1">
    <location>
        <begin position="167"/>
        <end position="180"/>
    </location>
</feature>
<feature type="compositionally biased region" description="Polar residues" evidence="1">
    <location>
        <begin position="188"/>
        <end position="197"/>
    </location>
</feature>
<sequence length="261" mass="27852">MSSMYWQIFHTRSSSRQPRRRQSCPGEPGKVENVFGLLPPALPSPALVPLQEMWTPPTLLTQHTSSAAAASCLVLATRLLRPIRPLDPVRLAGTPGSHHHTTGTCPPPTGSPPQPTDSFPPLTGSFLPPHGSHAPHIGSHAPLVGSHAPLVGSHTPLVGSPPPPTGSRPQLTGSRPQPTGSRPPPTNSHPQSNTSVTIDAGDVEGSSSDVDGRKCSPRREMINEVVLNNTRAFRSHPLYPLLHDLAVVDHYFNKADFNLGQ</sequence>
<evidence type="ECO:0000256" key="1">
    <source>
        <dbReference type="SAM" id="MobiDB-lite"/>
    </source>
</evidence>
<evidence type="ECO:0000313" key="2">
    <source>
        <dbReference type="EMBL" id="MPC33221.1"/>
    </source>
</evidence>
<dbReference type="AlphaFoldDB" id="A0A5B7EFX1"/>
<feature type="region of interest" description="Disordered" evidence="1">
    <location>
        <begin position="90"/>
        <end position="216"/>
    </location>
</feature>
<keyword evidence="3" id="KW-1185">Reference proteome</keyword>
<comment type="caution">
    <text evidence="2">The sequence shown here is derived from an EMBL/GenBank/DDBJ whole genome shotgun (WGS) entry which is preliminary data.</text>
</comment>
<name>A0A5B7EFX1_PORTR</name>
<accession>A0A5B7EFX1</accession>
<proteinExistence type="predicted"/>
<dbReference type="OrthoDB" id="10056939at2759"/>
<feature type="compositionally biased region" description="Pro residues" evidence="1">
    <location>
        <begin position="105"/>
        <end position="115"/>
    </location>
</feature>